<sequence>MRRIALSGMDITEYLRHTEGVASRRRLLASGFTDRRIAAAVRAARIHRVRPGWFALPGVPARLRAAVAAGGRVSCASALALRGVWILDENGLHVSVPDGSHRRSRPGCRIHHRVLRGSGTPSLVESPIEALEQLSHCASPLETVIAVDSALEKGLIVPSQLEPVFGRSRRGRWVREHADGRSQSGTETIVRLALRRRRVRLRPQVTVPGVGRVDIVVGDRLVIELDSRTWHDNPEAYEQDRRRDLALVVLGFVVVRLSYRRVIEDWDAVEADLLTLIRRGEHRWRGSRAEGDVGTGSSTASPA</sequence>
<evidence type="ECO:0000313" key="2">
    <source>
        <dbReference type="EMBL" id="GMA93963.1"/>
    </source>
</evidence>
<feature type="domain" description="DUF559" evidence="1">
    <location>
        <begin position="189"/>
        <end position="277"/>
    </location>
</feature>
<accession>A0ABQ6K329</accession>
<protein>
    <recommendedName>
        <fullName evidence="1">DUF559 domain-containing protein</fullName>
    </recommendedName>
</protein>
<dbReference type="SUPFAM" id="SSF52980">
    <property type="entry name" value="Restriction endonuclease-like"/>
    <property type="match status" value="1"/>
</dbReference>
<gene>
    <name evidence="2" type="ORF">GCM10025881_07870</name>
</gene>
<evidence type="ECO:0000313" key="3">
    <source>
        <dbReference type="Proteomes" id="UP001157034"/>
    </source>
</evidence>
<organism evidence="2 3">
    <name type="scientific">Pseudolysinimonas kribbensis</name>
    <dbReference type="NCBI Taxonomy" id="433641"/>
    <lineage>
        <taxon>Bacteria</taxon>
        <taxon>Bacillati</taxon>
        <taxon>Actinomycetota</taxon>
        <taxon>Actinomycetes</taxon>
        <taxon>Micrococcales</taxon>
        <taxon>Microbacteriaceae</taxon>
        <taxon>Pseudolysinimonas</taxon>
    </lineage>
</organism>
<dbReference type="EMBL" id="BSVB01000001">
    <property type="protein sequence ID" value="GMA93963.1"/>
    <property type="molecule type" value="Genomic_DNA"/>
</dbReference>
<reference evidence="3" key="1">
    <citation type="journal article" date="2019" name="Int. J. Syst. Evol. Microbiol.">
        <title>The Global Catalogue of Microorganisms (GCM) 10K type strain sequencing project: providing services to taxonomists for standard genome sequencing and annotation.</title>
        <authorList>
            <consortium name="The Broad Institute Genomics Platform"/>
            <consortium name="The Broad Institute Genome Sequencing Center for Infectious Disease"/>
            <person name="Wu L."/>
            <person name="Ma J."/>
        </authorList>
    </citation>
    <scope>NUCLEOTIDE SEQUENCE [LARGE SCALE GENOMIC DNA]</scope>
    <source>
        <strain evidence="3">NBRC 108894</strain>
    </source>
</reference>
<dbReference type="Proteomes" id="UP001157034">
    <property type="component" value="Unassembled WGS sequence"/>
</dbReference>
<evidence type="ECO:0000259" key="1">
    <source>
        <dbReference type="Pfam" id="PF04480"/>
    </source>
</evidence>
<dbReference type="InterPro" id="IPR007569">
    <property type="entry name" value="DUF559"/>
</dbReference>
<dbReference type="Gene3D" id="3.40.960.10">
    <property type="entry name" value="VSR Endonuclease"/>
    <property type="match status" value="1"/>
</dbReference>
<keyword evidence="3" id="KW-1185">Reference proteome</keyword>
<comment type="caution">
    <text evidence="2">The sequence shown here is derived from an EMBL/GenBank/DDBJ whole genome shotgun (WGS) entry which is preliminary data.</text>
</comment>
<dbReference type="InterPro" id="IPR011335">
    <property type="entry name" value="Restrct_endonuc-II-like"/>
</dbReference>
<name>A0ABQ6K329_9MICO</name>
<proteinExistence type="predicted"/>
<dbReference type="Pfam" id="PF04480">
    <property type="entry name" value="DUF559"/>
    <property type="match status" value="1"/>
</dbReference>